<protein>
    <submittedName>
        <fullName evidence="1">Uncharacterized protein</fullName>
    </submittedName>
</protein>
<dbReference type="Proteomes" id="UP001171751">
    <property type="component" value="Unassembled WGS sequence"/>
</dbReference>
<evidence type="ECO:0000313" key="2">
    <source>
        <dbReference type="Proteomes" id="UP001171751"/>
    </source>
</evidence>
<keyword evidence="2" id="KW-1185">Reference proteome</keyword>
<comment type="caution">
    <text evidence="1">The sequence shown here is derived from an EMBL/GenBank/DDBJ whole genome shotgun (WGS) entry which is preliminary data.</text>
</comment>
<dbReference type="AlphaFoldDB" id="A0AA43UBQ3"/>
<name>A0AA43UBQ3_9LACT</name>
<proteinExistence type="predicted"/>
<gene>
    <name evidence="1" type="ORF">Q4F26_01425</name>
</gene>
<reference evidence="1" key="1">
    <citation type="submission" date="2023-07" db="EMBL/GenBank/DDBJ databases">
        <title>Between Cages and Wild: Unraveling the Impact of Captivity on Animal Microbiomes and Antimicrobial Resistance.</title>
        <authorList>
            <person name="Schmartz G.P."/>
            <person name="Rehner J."/>
            <person name="Schuff M.J."/>
            <person name="Becker S.L."/>
            <person name="Kravczyk M."/>
            <person name="Gurevich A."/>
            <person name="Francke R."/>
            <person name="Mueller R."/>
            <person name="Keller V."/>
            <person name="Keller A."/>
        </authorList>
    </citation>
    <scope>NUCLEOTIDE SEQUENCE</scope>
    <source>
        <strain evidence="1">S39M_St_73</strain>
    </source>
</reference>
<evidence type="ECO:0000313" key="1">
    <source>
        <dbReference type="EMBL" id="MDO5456982.1"/>
    </source>
</evidence>
<dbReference type="EMBL" id="JAUNQW010000003">
    <property type="protein sequence ID" value="MDO5456982.1"/>
    <property type="molecule type" value="Genomic_DNA"/>
</dbReference>
<organism evidence="1 2">
    <name type="scientific">Atopococcus tabaci</name>
    <dbReference type="NCBI Taxonomy" id="269774"/>
    <lineage>
        <taxon>Bacteria</taxon>
        <taxon>Bacillati</taxon>
        <taxon>Bacillota</taxon>
        <taxon>Bacilli</taxon>
        <taxon>Lactobacillales</taxon>
        <taxon>Carnobacteriaceae</taxon>
        <taxon>Atopococcus</taxon>
    </lineage>
</organism>
<sequence>MAYTYLDLFILFLEHYGFQETNLQSNKESVFKESMRLLNPKVDEREINKLTGFAFRSSGPDLLAKREAFKQLLNGTIISSNNDTRIFLFDTILENNDLKYYIEHNSTLGRAFIMLYFNGINLASIHINENSHLEIVHKQYLYQLNCNTSFFEQTLFNVLYAKEELYFGRVVKNLDLFNHVVTQPFHRLITTQMIKDIIRQEKGKPKLQLILNLQEDQSLAIAFNHVNLILNHVWSLLSQTYALKTNLQYTRL</sequence>
<accession>A0AA43UBQ3</accession>